<protein>
    <submittedName>
        <fullName evidence="2">Uncharacterized protein</fullName>
    </submittedName>
</protein>
<feature type="compositionally biased region" description="Basic and acidic residues" evidence="1">
    <location>
        <begin position="50"/>
        <end position="59"/>
    </location>
</feature>
<sequence length="105" mass="11042">MVAFNKSVSSLPSLSPSHQARARKGQASPTRLARGSARRTLRPLLAGMDRGGRGRRDASRCGTRAKPGLVAPLHAQQGPVAPQRAEEGLVAPRALCAMACPPTHE</sequence>
<comment type="caution">
    <text evidence="2">The sequence shown here is derived from an EMBL/GenBank/DDBJ whole genome shotgun (WGS) entry which is preliminary data.</text>
</comment>
<dbReference type="Proteomes" id="UP000825729">
    <property type="component" value="Unassembled WGS sequence"/>
</dbReference>
<dbReference type="AlphaFoldDB" id="A0AAV7E7I5"/>
<feature type="compositionally biased region" description="Low complexity" evidence="1">
    <location>
        <begin position="7"/>
        <end position="17"/>
    </location>
</feature>
<feature type="region of interest" description="Disordered" evidence="1">
    <location>
        <begin position="1"/>
        <end position="84"/>
    </location>
</feature>
<evidence type="ECO:0000256" key="1">
    <source>
        <dbReference type="SAM" id="MobiDB-lite"/>
    </source>
</evidence>
<accession>A0AAV7E7I5</accession>
<evidence type="ECO:0000313" key="2">
    <source>
        <dbReference type="EMBL" id="KAG9444584.1"/>
    </source>
</evidence>
<organism evidence="2 3">
    <name type="scientific">Aristolochia fimbriata</name>
    <name type="common">White veined hardy Dutchman's pipe vine</name>
    <dbReference type="NCBI Taxonomy" id="158543"/>
    <lineage>
        <taxon>Eukaryota</taxon>
        <taxon>Viridiplantae</taxon>
        <taxon>Streptophyta</taxon>
        <taxon>Embryophyta</taxon>
        <taxon>Tracheophyta</taxon>
        <taxon>Spermatophyta</taxon>
        <taxon>Magnoliopsida</taxon>
        <taxon>Magnoliidae</taxon>
        <taxon>Piperales</taxon>
        <taxon>Aristolochiaceae</taxon>
        <taxon>Aristolochia</taxon>
    </lineage>
</organism>
<gene>
    <name evidence="2" type="ORF">H6P81_015924</name>
</gene>
<dbReference type="EMBL" id="JAINDJ010000006">
    <property type="protein sequence ID" value="KAG9444584.1"/>
    <property type="molecule type" value="Genomic_DNA"/>
</dbReference>
<reference evidence="2 3" key="1">
    <citation type="submission" date="2021-07" db="EMBL/GenBank/DDBJ databases">
        <title>The Aristolochia fimbriata genome: insights into angiosperm evolution, floral development and chemical biosynthesis.</title>
        <authorList>
            <person name="Jiao Y."/>
        </authorList>
    </citation>
    <scope>NUCLEOTIDE SEQUENCE [LARGE SCALE GENOMIC DNA]</scope>
    <source>
        <strain evidence="2">IBCAS-2021</strain>
        <tissue evidence="2">Leaf</tissue>
    </source>
</reference>
<keyword evidence="3" id="KW-1185">Reference proteome</keyword>
<proteinExistence type="predicted"/>
<evidence type="ECO:0000313" key="3">
    <source>
        <dbReference type="Proteomes" id="UP000825729"/>
    </source>
</evidence>
<name>A0AAV7E7I5_ARIFI</name>